<dbReference type="InterPro" id="IPR046573">
    <property type="entry name" value="DUF6633"/>
</dbReference>
<name>A0A8S5T9W5_9CAUD</name>
<dbReference type="Pfam" id="PF20338">
    <property type="entry name" value="DUF6633"/>
    <property type="match status" value="1"/>
</dbReference>
<evidence type="ECO:0000313" key="1">
    <source>
        <dbReference type="EMBL" id="DAF59819.1"/>
    </source>
</evidence>
<proteinExistence type="predicted"/>
<dbReference type="EMBL" id="BK032777">
    <property type="protein sequence ID" value="DAF59819.1"/>
    <property type="molecule type" value="Genomic_DNA"/>
</dbReference>
<organism evidence="1">
    <name type="scientific">Siphoviridae sp. ct47y1</name>
    <dbReference type="NCBI Taxonomy" id="2827775"/>
    <lineage>
        <taxon>Viruses</taxon>
        <taxon>Duplodnaviria</taxon>
        <taxon>Heunggongvirae</taxon>
        <taxon>Uroviricota</taxon>
        <taxon>Caudoviricetes</taxon>
    </lineage>
</organism>
<accession>A0A8S5T9W5</accession>
<reference evidence="1" key="1">
    <citation type="journal article" date="2021" name="Proc. Natl. Acad. Sci. U.S.A.">
        <title>A Catalog of Tens of Thousands of Viruses from Human Metagenomes Reveals Hidden Associations with Chronic Diseases.</title>
        <authorList>
            <person name="Tisza M.J."/>
            <person name="Buck C.B."/>
        </authorList>
    </citation>
    <scope>NUCLEOTIDE SEQUENCE</scope>
    <source>
        <strain evidence="1">Ct47y1</strain>
    </source>
</reference>
<protein>
    <submittedName>
        <fullName evidence="1">Uncharacterized protein</fullName>
    </submittedName>
</protein>
<sequence length="230" mass="26834">MGQDLVKINRIASSENVIQFLQSLQPLEKLPQKRERNLKQRALLNKYPDPAQFILDYNPDLQFKLVRCNATHSELALNDSIPSLGLLSSTYGDETPIEWLKIQFGSLNDFAEVSTKIAKEQLSELSEIFLSEYYYINAAEICFFIARFKSGKYGRFYGSIDPLKITSAMLDYVSERRKDIERKERERYRNQREKEIEERGDNRTSYAEYIEIKHRADAGDEEARKMLISP</sequence>